<protein>
    <submittedName>
        <fullName evidence="1">Uncharacterized protein</fullName>
    </submittedName>
</protein>
<dbReference type="EMBL" id="LBZW01000005">
    <property type="protein sequence ID" value="KKR79623.1"/>
    <property type="molecule type" value="Genomic_DNA"/>
</dbReference>
<gene>
    <name evidence="1" type="ORF">UU24_C0005G0041</name>
</gene>
<dbReference type="Proteomes" id="UP000034749">
    <property type="component" value="Unassembled WGS sequence"/>
</dbReference>
<sequence>MNIVTMPRNKYMQILDTQEKLRGDLTRLQNIVYHIAQDEIKPEYIKRLSKIEKGLSLGKGMKFKNKNEVKNFFNSL</sequence>
<organism evidence="1 2">
    <name type="scientific">Candidatus Nomurabacteria bacterium GW2011_GWA2_40_9</name>
    <dbReference type="NCBI Taxonomy" id="1618734"/>
    <lineage>
        <taxon>Bacteria</taxon>
        <taxon>Candidatus Nomuraibacteriota</taxon>
    </lineage>
</organism>
<proteinExistence type="predicted"/>
<evidence type="ECO:0000313" key="1">
    <source>
        <dbReference type="EMBL" id="KKR79623.1"/>
    </source>
</evidence>
<comment type="caution">
    <text evidence="1">The sequence shown here is derived from an EMBL/GenBank/DDBJ whole genome shotgun (WGS) entry which is preliminary data.</text>
</comment>
<name>A0A0G0TRN6_9BACT</name>
<reference evidence="1 2" key="1">
    <citation type="journal article" date="2015" name="Nature">
        <title>rRNA introns, odd ribosomes, and small enigmatic genomes across a large radiation of phyla.</title>
        <authorList>
            <person name="Brown C.T."/>
            <person name="Hug L.A."/>
            <person name="Thomas B.C."/>
            <person name="Sharon I."/>
            <person name="Castelle C.J."/>
            <person name="Singh A."/>
            <person name="Wilkins M.J."/>
            <person name="Williams K.H."/>
            <person name="Banfield J.F."/>
        </authorList>
    </citation>
    <scope>NUCLEOTIDE SEQUENCE [LARGE SCALE GENOMIC DNA]</scope>
</reference>
<accession>A0A0G0TRN6</accession>
<evidence type="ECO:0000313" key="2">
    <source>
        <dbReference type="Proteomes" id="UP000034749"/>
    </source>
</evidence>
<dbReference type="AlphaFoldDB" id="A0A0G0TRN6"/>